<dbReference type="InterPro" id="IPR029062">
    <property type="entry name" value="Class_I_gatase-like"/>
</dbReference>
<feature type="domain" description="HTH araC/xylS-type" evidence="3">
    <location>
        <begin position="247"/>
        <end position="344"/>
    </location>
</feature>
<dbReference type="InterPro" id="IPR052158">
    <property type="entry name" value="INH-QAR"/>
</dbReference>
<dbReference type="GO" id="GO:0003700">
    <property type="term" value="F:DNA-binding transcription factor activity"/>
    <property type="evidence" value="ECO:0007669"/>
    <property type="project" value="InterPro"/>
</dbReference>
<dbReference type="Gene3D" id="1.10.10.60">
    <property type="entry name" value="Homeodomain-like"/>
    <property type="match status" value="1"/>
</dbReference>
<dbReference type="Gene3D" id="3.40.50.880">
    <property type="match status" value="1"/>
</dbReference>
<reference evidence="4 5" key="1">
    <citation type="submission" date="2019-01" db="EMBL/GenBank/DDBJ databases">
        <authorList>
            <person name="Chen W.-M."/>
        </authorList>
    </citation>
    <scope>NUCLEOTIDE SEQUENCE [LARGE SCALE GENOMIC DNA]</scope>
    <source>
        <strain evidence="4 5">TER-1</strain>
    </source>
</reference>
<dbReference type="CDD" id="cd03137">
    <property type="entry name" value="GATase1_AraC_1"/>
    <property type="match status" value="1"/>
</dbReference>
<keyword evidence="1" id="KW-0805">Transcription regulation</keyword>
<dbReference type="Pfam" id="PF12833">
    <property type="entry name" value="HTH_18"/>
    <property type="match status" value="1"/>
</dbReference>
<keyword evidence="5" id="KW-1185">Reference proteome</keyword>
<comment type="caution">
    <text evidence="4">The sequence shown here is derived from an EMBL/GenBank/DDBJ whole genome shotgun (WGS) entry which is preliminary data.</text>
</comment>
<dbReference type="SMART" id="SM00342">
    <property type="entry name" value="HTH_ARAC"/>
    <property type="match status" value="1"/>
</dbReference>
<proteinExistence type="predicted"/>
<dbReference type="Pfam" id="PF01965">
    <property type="entry name" value="DJ-1_PfpI"/>
    <property type="match status" value="1"/>
</dbReference>
<accession>A0A3S2V2Z7</accession>
<dbReference type="GO" id="GO:0043565">
    <property type="term" value="F:sequence-specific DNA binding"/>
    <property type="evidence" value="ECO:0007669"/>
    <property type="project" value="InterPro"/>
</dbReference>
<dbReference type="SUPFAM" id="SSF46689">
    <property type="entry name" value="Homeodomain-like"/>
    <property type="match status" value="2"/>
</dbReference>
<dbReference type="Proteomes" id="UP000286997">
    <property type="component" value="Unassembled WGS sequence"/>
</dbReference>
<dbReference type="PANTHER" id="PTHR43130">
    <property type="entry name" value="ARAC-FAMILY TRANSCRIPTIONAL REGULATOR"/>
    <property type="match status" value="1"/>
</dbReference>
<evidence type="ECO:0000259" key="3">
    <source>
        <dbReference type="PROSITE" id="PS01124"/>
    </source>
</evidence>
<dbReference type="InterPro" id="IPR002818">
    <property type="entry name" value="DJ-1/PfpI"/>
</dbReference>
<dbReference type="RefSeq" id="WP_127733590.1">
    <property type="nucleotide sequence ID" value="NZ_SACP01000036.1"/>
</dbReference>
<name>A0A3S2V2Z7_9HYPH</name>
<evidence type="ECO:0000313" key="5">
    <source>
        <dbReference type="Proteomes" id="UP000286997"/>
    </source>
</evidence>
<dbReference type="PROSITE" id="PS01124">
    <property type="entry name" value="HTH_ARAC_FAMILY_2"/>
    <property type="match status" value="1"/>
</dbReference>
<dbReference type="EMBL" id="SACP01000036">
    <property type="protein sequence ID" value="RVU14085.1"/>
    <property type="molecule type" value="Genomic_DNA"/>
</dbReference>
<protein>
    <submittedName>
        <fullName evidence="4">Helix-turn-helix domain-containing protein</fullName>
    </submittedName>
</protein>
<dbReference type="SUPFAM" id="SSF52317">
    <property type="entry name" value="Class I glutamine amidotransferase-like"/>
    <property type="match status" value="1"/>
</dbReference>
<dbReference type="OrthoDB" id="9793422at2"/>
<sequence>MAALLVDAATLAAQPAARSPKAPRFLPTIPPTRSVEILCYPGVQLLDVAGPLQVFASANEFAPLGAPAPYGLAVVAAADEVVATAGLPFRTAPLPPADRPLHTLVVAGGRGVDAACADPALVGWVRRRAAAAQRTTSVCSGAFLLAAAGLLDGRRAVTHWDRCAQFARQYPAVRLDPDPIFVRDGAIWTSAGVTAGIDLALALVEADLGHAAALAVARQLVVFLKRPGGQAQFSTVLSLQSRDGRFERLHAWICDNLSADLSLAVLAERAAMSPRSFCRHYREATGRTPARAVEALRVEAACRMLEAGQPVGRVATRCGFGSEETLRRSFLRALGVGPQAYRARFAAGMTDGGSGRYERTMAATDPTR</sequence>
<evidence type="ECO:0000313" key="4">
    <source>
        <dbReference type="EMBL" id="RVU14085.1"/>
    </source>
</evidence>
<dbReference type="InterPro" id="IPR009057">
    <property type="entry name" value="Homeodomain-like_sf"/>
</dbReference>
<dbReference type="PANTHER" id="PTHR43130:SF3">
    <property type="entry name" value="HTH-TYPE TRANSCRIPTIONAL REGULATOR RV1931C"/>
    <property type="match status" value="1"/>
</dbReference>
<gene>
    <name evidence="4" type="ORF">EOE48_24940</name>
</gene>
<evidence type="ECO:0000256" key="2">
    <source>
        <dbReference type="ARBA" id="ARBA00023163"/>
    </source>
</evidence>
<dbReference type="AlphaFoldDB" id="A0A3S2V2Z7"/>
<dbReference type="InterPro" id="IPR018060">
    <property type="entry name" value="HTH_AraC"/>
</dbReference>
<evidence type="ECO:0000256" key="1">
    <source>
        <dbReference type="ARBA" id="ARBA00023015"/>
    </source>
</evidence>
<organism evidence="4 5">
    <name type="scientific">Methylobacterium oryzihabitans</name>
    <dbReference type="NCBI Taxonomy" id="2499852"/>
    <lineage>
        <taxon>Bacteria</taxon>
        <taxon>Pseudomonadati</taxon>
        <taxon>Pseudomonadota</taxon>
        <taxon>Alphaproteobacteria</taxon>
        <taxon>Hyphomicrobiales</taxon>
        <taxon>Methylobacteriaceae</taxon>
        <taxon>Methylobacterium</taxon>
    </lineage>
</organism>
<keyword evidence="2" id="KW-0804">Transcription</keyword>